<feature type="transmembrane region" description="Helical" evidence="1">
    <location>
        <begin position="103"/>
        <end position="129"/>
    </location>
</feature>
<comment type="caution">
    <text evidence="2">The sequence shown here is derived from an EMBL/GenBank/DDBJ whole genome shotgun (WGS) entry which is preliminary data.</text>
</comment>
<keyword evidence="1" id="KW-0812">Transmembrane</keyword>
<dbReference type="EMBL" id="JADKNH010000006">
    <property type="protein sequence ID" value="MBF4693759.1"/>
    <property type="molecule type" value="Genomic_DNA"/>
</dbReference>
<accession>A0ABR9ZTE6</accession>
<evidence type="ECO:0008006" key="4">
    <source>
        <dbReference type="Google" id="ProtNLM"/>
    </source>
</evidence>
<feature type="transmembrane region" description="Helical" evidence="1">
    <location>
        <begin position="21"/>
        <end position="45"/>
    </location>
</feature>
<keyword evidence="1" id="KW-0472">Membrane</keyword>
<feature type="transmembrane region" description="Helical" evidence="1">
    <location>
        <begin position="57"/>
        <end position="82"/>
    </location>
</feature>
<sequence length="274" mass="30164">MEKFKIKEVVTVSVATYKAKWRTLILISLLSSVISVSVDATGIVAKTMAFSPIKDGVFVAFIVLTIVSIYFTSRLSVALIIASKTSDDLGASAAYGRAKPVTWRYIGFAILFGLMLIIPMVLVIIGMQFGGLFSILWSIRGLLVVIGSIYSIYIITVFRFSVFAAVLYPHESRVFAYSKNLVKGNFMKVFFIMLIPLIVTLPILAISLIFKVNQASALIQIGASLLEAIPTVLIAPFSTLLALETMKRLEDEVMPKVLSESESESEHKSQVDDY</sequence>
<keyword evidence="3" id="KW-1185">Reference proteome</keyword>
<dbReference type="RefSeq" id="WP_194701995.1">
    <property type="nucleotide sequence ID" value="NZ_JADKNH010000006.1"/>
</dbReference>
<proteinExistence type="predicted"/>
<evidence type="ECO:0000313" key="3">
    <source>
        <dbReference type="Proteomes" id="UP000614200"/>
    </source>
</evidence>
<protein>
    <recommendedName>
        <fullName evidence="4">Glycerophosphoryl diester phosphodiesterase membrane domain-containing protein</fullName>
    </recommendedName>
</protein>
<gene>
    <name evidence="2" type="ORF">ISU02_11530</name>
</gene>
<feature type="transmembrane region" description="Helical" evidence="1">
    <location>
        <begin position="216"/>
        <end position="243"/>
    </location>
</feature>
<name>A0ABR9ZTE6_9FIRM</name>
<feature type="transmembrane region" description="Helical" evidence="1">
    <location>
        <begin position="141"/>
        <end position="168"/>
    </location>
</feature>
<reference evidence="2 3" key="1">
    <citation type="submission" date="2020-11" db="EMBL/GenBank/DDBJ databases">
        <title>Fusibacter basophilias sp. nov.</title>
        <authorList>
            <person name="Qiu D."/>
        </authorList>
    </citation>
    <scope>NUCLEOTIDE SEQUENCE [LARGE SCALE GENOMIC DNA]</scope>
    <source>
        <strain evidence="2 3">Q10-2</strain>
    </source>
</reference>
<evidence type="ECO:0000313" key="2">
    <source>
        <dbReference type="EMBL" id="MBF4693759.1"/>
    </source>
</evidence>
<organism evidence="2 3">
    <name type="scientific">Fusibacter ferrireducens</name>
    <dbReference type="NCBI Taxonomy" id="2785058"/>
    <lineage>
        <taxon>Bacteria</taxon>
        <taxon>Bacillati</taxon>
        <taxon>Bacillota</taxon>
        <taxon>Clostridia</taxon>
        <taxon>Eubacteriales</taxon>
        <taxon>Eubacteriales Family XII. Incertae Sedis</taxon>
        <taxon>Fusibacter</taxon>
    </lineage>
</organism>
<feature type="transmembrane region" description="Helical" evidence="1">
    <location>
        <begin position="189"/>
        <end position="210"/>
    </location>
</feature>
<evidence type="ECO:0000256" key="1">
    <source>
        <dbReference type="SAM" id="Phobius"/>
    </source>
</evidence>
<dbReference type="Proteomes" id="UP000614200">
    <property type="component" value="Unassembled WGS sequence"/>
</dbReference>
<keyword evidence="1" id="KW-1133">Transmembrane helix</keyword>